<sequence>MAESVPVRCPVCRREQLYAPPSYPCTCGAPVQPPMARSAPQPVTHRTWADDWVSVQCEACGRKDEWPQPELGCACGTVLRIPVAEGATTHGRPAPSLPVHIPLPRTSSSPRPAFQPVTIRSARDAITAVALYLRWLGYRDIRSAEHRTSSGIGLVATGLVAQVEPSLRPATLRDVECLWLTGTAESALSVYFSLSGYVADARVRADELGVPLFVVDLTGTPQPVNSRADELYSAGA</sequence>
<dbReference type="STRING" id="1716141.STSP_72420"/>
<proteinExistence type="predicted"/>
<dbReference type="RefSeq" id="WP_067285272.1">
    <property type="nucleotide sequence ID" value="NZ_LOHS01000200.1"/>
</dbReference>
<accession>A0A177HFP2</accession>
<dbReference type="EMBL" id="LOHS01000200">
    <property type="protein sequence ID" value="OAH09390.1"/>
    <property type="molecule type" value="Genomic_DNA"/>
</dbReference>
<evidence type="ECO:0008006" key="3">
    <source>
        <dbReference type="Google" id="ProtNLM"/>
    </source>
</evidence>
<organism evidence="1 2">
    <name type="scientific">Streptomyces jeddahensis</name>
    <dbReference type="NCBI Taxonomy" id="1716141"/>
    <lineage>
        <taxon>Bacteria</taxon>
        <taxon>Bacillati</taxon>
        <taxon>Actinomycetota</taxon>
        <taxon>Actinomycetes</taxon>
        <taxon>Kitasatosporales</taxon>
        <taxon>Streptomycetaceae</taxon>
        <taxon>Streptomyces</taxon>
    </lineage>
</organism>
<gene>
    <name evidence="1" type="ORF">STSP_72420</name>
</gene>
<evidence type="ECO:0000313" key="1">
    <source>
        <dbReference type="EMBL" id="OAH09390.1"/>
    </source>
</evidence>
<evidence type="ECO:0000313" key="2">
    <source>
        <dbReference type="Proteomes" id="UP000077381"/>
    </source>
</evidence>
<dbReference type="OrthoDB" id="4978993at2"/>
<keyword evidence="2" id="KW-1185">Reference proteome</keyword>
<dbReference type="PATRIC" id="fig|1716141.3.peg.7674"/>
<comment type="caution">
    <text evidence="1">The sequence shown here is derived from an EMBL/GenBank/DDBJ whole genome shotgun (WGS) entry which is preliminary data.</text>
</comment>
<dbReference type="Proteomes" id="UP000077381">
    <property type="component" value="Unassembled WGS sequence"/>
</dbReference>
<dbReference type="AlphaFoldDB" id="A0A177HFP2"/>
<name>A0A177HFP2_9ACTN</name>
<protein>
    <recommendedName>
        <fullName evidence="3">Restriction endonuclease</fullName>
    </recommendedName>
</protein>
<reference evidence="1 2" key="1">
    <citation type="submission" date="2015-12" db="EMBL/GenBank/DDBJ databases">
        <title>Genome sequence of Streptomyces sp. G25.</title>
        <authorList>
            <person name="Poehlein A."/>
            <person name="Roettig A."/>
            <person name="Hiessl S."/>
            <person name="Hauschild P."/>
            <person name="Schauer J."/>
            <person name="Madkour M.H."/>
            <person name="Al-Ansari A.M."/>
            <person name="Almakishah N.H."/>
            <person name="Steinbuechel A."/>
            <person name="Daniel R."/>
        </authorList>
    </citation>
    <scope>NUCLEOTIDE SEQUENCE [LARGE SCALE GENOMIC DNA]</scope>
    <source>
        <strain evidence="2">G25(2015)</strain>
    </source>
</reference>